<evidence type="ECO:0000256" key="1">
    <source>
        <dbReference type="SAM" id="MobiDB-lite"/>
    </source>
</evidence>
<feature type="region of interest" description="Disordered" evidence="1">
    <location>
        <begin position="243"/>
        <end position="273"/>
    </location>
</feature>
<organism evidence="2 3">
    <name type="scientific">Cryptococcus bacillisporus CA1873</name>
    <dbReference type="NCBI Taxonomy" id="1296111"/>
    <lineage>
        <taxon>Eukaryota</taxon>
        <taxon>Fungi</taxon>
        <taxon>Dikarya</taxon>
        <taxon>Basidiomycota</taxon>
        <taxon>Agaricomycotina</taxon>
        <taxon>Tremellomycetes</taxon>
        <taxon>Tremellales</taxon>
        <taxon>Cryptococcaceae</taxon>
        <taxon>Cryptococcus</taxon>
        <taxon>Cryptococcus gattii species complex</taxon>
    </lineage>
</organism>
<proteinExistence type="predicted"/>
<dbReference type="Proteomes" id="UP000053800">
    <property type="component" value="Unassembled WGS sequence"/>
</dbReference>
<reference evidence="2 3" key="1">
    <citation type="submission" date="2015-01" db="EMBL/GenBank/DDBJ databases">
        <title>The Genome Sequence of Cryptococcus gattii CA1873.</title>
        <authorList>
            <consortium name="The Broad Institute Genomics Platform"/>
            <person name="Cuomo C."/>
            <person name="Litvintseva A."/>
            <person name="Chen Y."/>
            <person name="Heitman J."/>
            <person name="Sun S."/>
            <person name="Springer D."/>
            <person name="Dromer F."/>
            <person name="Young S."/>
            <person name="Zeng Q."/>
            <person name="Gargeya S."/>
            <person name="Abouelleil A."/>
            <person name="Alvarado L."/>
            <person name="Chapman S.B."/>
            <person name="Gainer-Dewar J."/>
            <person name="Goldberg J."/>
            <person name="Griggs A."/>
            <person name="Gujja S."/>
            <person name="Hansen M."/>
            <person name="Howarth C."/>
            <person name="Imamovic A."/>
            <person name="Larimer J."/>
            <person name="Murphy C."/>
            <person name="Naylor J."/>
            <person name="Pearson M."/>
            <person name="Priest M."/>
            <person name="Roberts A."/>
            <person name="Saif S."/>
            <person name="Shea T."/>
            <person name="Sykes S."/>
            <person name="Wortman J."/>
            <person name="Nusbaum C."/>
            <person name="Birren B."/>
        </authorList>
    </citation>
    <scope>NUCLEOTIDE SEQUENCE [LARGE SCALE GENOMIC DNA]</scope>
    <source>
        <strain evidence="2 3">CA1873</strain>
    </source>
</reference>
<sequence>MAVPPPPSDLGRNTFIFRADSSKQRRGLLSGKTQSGGSPHSQVQGSNNRAGIPTPAVTLPSPKTVGLGAAARNHWGNEVPMPQIQILPEELLYAGRVRPYPVMYAPHKRGFWAKISDWWDGEPYQENPRLPRSTPKQHRPVAGLTLQVTPTAARPYASLPPAFQDPASPPCLCALPRWEQKLIEKQQKAEMKKWKKMENEQKKLYKRNRKLITWEERKNPKAMGKELNKNQFNHVHIPFHNGQRRLPQVADHEPELPKPKSEPEEPKKEMQTSMILPPEEFGVRGPFRGDGGRYDWPMMSRTMTHALRDLAHG</sequence>
<accession>A0ABR5BA04</accession>
<dbReference type="EMBL" id="KN848898">
    <property type="protein sequence ID" value="KIR60035.1"/>
    <property type="molecule type" value="Genomic_DNA"/>
</dbReference>
<name>A0ABR5BA04_CRYGA</name>
<feature type="region of interest" description="Disordered" evidence="1">
    <location>
        <begin position="1"/>
        <end position="56"/>
    </location>
</feature>
<feature type="compositionally biased region" description="Basic and acidic residues" evidence="1">
    <location>
        <begin position="250"/>
        <end position="270"/>
    </location>
</feature>
<protein>
    <submittedName>
        <fullName evidence="2">Uncharacterized protein</fullName>
    </submittedName>
</protein>
<feature type="compositionally biased region" description="Polar residues" evidence="1">
    <location>
        <begin position="31"/>
        <end position="49"/>
    </location>
</feature>
<evidence type="ECO:0000313" key="2">
    <source>
        <dbReference type="EMBL" id="KIR60035.1"/>
    </source>
</evidence>
<evidence type="ECO:0000313" key="3">
    <source>
        <dbReference type="Proteomes" id="UP000053800"/>
    </source>
</evidence>
<gene>
    <name evidence="2" type="ORF">I314_03886</name>
</gene>
<keyword evidence="3" id="KW-1185">Reference proteome</keyword>